<reference evidence="2 3" key="1">
    <citation type="submission" date="2024-04" db="EMBL/GenBank/DDBJ databases">
        <title>Polymorphospora sp. isolated from Baiyangdian Lake in Xiong'an New Area.</title>
        <authorList>
            <person name="Zhang X."/>
            <person name="Liu J."/>
        </authorList>
    </citation>
    <scope>NUCLEOTIDE SEQUENCE [LARGE SCALE GENOMIC DNA]</scope>
    <source>
        <strain evidence="2 3">2-325</strain>
    </source>
</reference>
<feature type="region of interest" description="Disordered" evidence="1">
    <location>
        <begin position="84"/>
        <end position="146"/>
    </location>
</feature>
<gene>
    <name evidence="2" type="ORF">AAFH96_34960</name>
</gene>
<dbReference type="EMBL" id="JBCGDC010000215">
    <property type="protein sequence ID" value="MFB6398237.1"/>
    <property type="molecule type" value="Genomic_DNA"/>
</dbReference>
<organism evidence="2 3">
    <name type="scientific">Polymorphospora lycopeni</name>
    <dbReference type="NCBI Taxonomy" id="3140240"/>
    <lineage>
        <taxon>Bacteria</taxon>
        <taxon>Bacillati</taxon>
        <taxon>Actinomycetota</taxon>
        <taxon>Actinomycetes</taxon>
        <taxon>Micromonosporales</taxon>
        <taxon>Micromonosporaceae</taxon>
        <taxon>Polymorphospora</taxon>
    </lineage>
</organism>
<proteinExistence type="predicted"/>
<evidence type="ECO:0000313" key="3">
    <source>
        <dbReference type="Proteomes" id="UP001582793"/>
    </source>
</evidence>
<keyword evidence="3" id="KW-1185">Reference proteome</keyword>
<name>A0ABV5D1V9_9ACTN</name>
<sequence>MGQEPFGGQVRPAEVAAGQAVAADVQLAGYADRGGLAGPVQDVRADVGQRPADRHRAGQLVLAAGRRPQRVPALGGAVEVVQRPARERLDEHPGQVGRERFAGADPQRQPGQPLGQVVDGEQEHPQQRRHQQQAGHPVRGQYPDQRLRVAAGVLGHDHRRYAVQQPAE</sequence>
<evidence type="ECO:0000256" key="1">
    <source>
        <dbReference type="SAM" id="MobiDB-lite"/>
    </source>
</evidence>
<feature type="compositionally biased region" description="Basic and acidic residues" evidence="1">
    <location>
        <begin position="84"/>
        <end position="102"/>
    </location>
</feature>
<comment type="caution">
    <text evidence="2">The sequence shown here is derived from an EMBL/GenBank/DDBJ whole genome shotgun (WGS) entry which is preliminary data.</text>
</comment>
<dbReference type="Proteomes" id="UP001582793">
    <property type="component" value="Unassembled WGS sequence"/>
</dbReference>
<evidence type="ECO:0000313" key="2">
    <source>
        <dbReference type="EMBL" id="MFB6398237.1"/>
    </source>
</evidence>
<protein>
    <submittedName>
        <fullName evidence="2">Uncharacterized protein</fullName>
    </submittedName>
</protein>
<accession>A0ABV5D1V9</accession>